<dbReference type="Pfam" id="PF01132">
    <property type="entry name" value="EFP"/>
    <property type="match status" value="1"/>
</dbReference>
<feature type="domain" description="Translation elongation factor P/YeiP central" evidence="17">
    <location>
        <begin position="96"/>
        <end position="151"/>
    </location>
</feature>
<dbReference type="InterPro" id="IPR015415">
    <property type="entry name" value="Spast_Vps4_C"/>
</dbReference>
<dbReference type="SUPFAM" id="SSF50104">
    <property type="entry name" value="Translation proteins SH3-like domain"/>
    <property type="match status" value="1"/>
</dbReference>
<dbReference type="EC" id="5.6.1.1" evidence="12"/>
<keyword evidence="9 14" id="KW-0472">Membrane</keyword>
<keyword evidence="7 13" id="KW-0547">Nucleotide-binding</keyword>
<dbReference type="GO" id="GO:0008568">
    <property type="term" value="F:microtubule severing ATPase activity"/>
    <property type="evidence" value="ECO:0007669"/>
    <property type="project" value="UniProtKB-EC"/>
</dbReference>
<dbReference type="InterPro" id="IPR041569">
    <property type="entry name" value="AAA_lid_3"/>
</dbReference>
<evidence type="ECO:0000256" key="3">
    <source>
        <dbReference type="ARBA" id="ARBA00009479"/>
    </source>
</evidence>
<keyword evidence="14" id="KW-0812">Transmembrane</keyword>
<dbReference type="SUPFAM" id="SSF52540">
    <property type="entry name" value="P-loop containing nucleoside triphosphate hydrolases"/>
    <property type="match status" value="1"/>
</dbReference>
<evidence type="ECO:0000256" key="6">
    <source>
        <dbReference type="ARBA" id="ARBA00022701"/>
    </source>
</evidence>
<feature type="transmembrane region" description="Helical" evidence="14">
    <location>
        <begin position="231"/>
        <end position="248"/>
    </location>
</feature>
<evidence type="ECO:0000313" key="19">
    <source>
        <dbReference type="EMBL" id="VFT99880.1"/>
    </source>
</evidence>
<comment type="similarity">
    <text evidence="3">Belongs to the elongation factor P family.</text>
</comment>
<dbReference type="SMART" id="SM01185">
    <property type="entry name" value="EFP"/>
    <property type="match status" value="1"/>
</dbReference>
<evidence type="ECO:0000256" key="11">
    <source>
        <dbReference type="ARBA" id="ARBA00036378"/>
    </source>
</evidence>
<dbReference type="CDD" id="cd02656">
    <property type="entry name" value="MIT"/>
    <property type="match status" value="1"/>
</dbReference>
<dbReference type="InterPro" id="IPR008991">
    <property type="entry name" value="Translation_prot_SH3-like_sf"/>
</dbReference>
<comment type="catalytic activity">
    <reaction evidence="11">
        <text>n ATP + n H2O + a microtubule = n ADP + n phosphate + (n+1) alpha/beta tubulin heterodimers.</text>
        <dbReference type="EC" id="5.6.1.1"/>
    </reaction>
</comment>
<dbReference type="Pfam" id="PF09285">
    <property type="entry name" value="Elong-fact-P_C"/>
    <property type="match status" value="1"/>
</dbReference>
<evidence type="ECO:0000256" key="7">
    <source>
        <dbReference type="ARBA" id="ARBA00022741"/>
    </source>
</evidence>
<evidence type="ECO:0000256" key="12">
    <source>
        <dbReference type="ARBA" id="ARBA00038871"/>
    </source>
</evidence>
<keyword evidence="4" id="KW-0150">Chloroplast</keyword>
<dbReference type="PANTHER" id="PTHR23074:SF86">
    <property type="entry name" value="SPASTIN"/>
    <property type="match status" value="1"/>
</dbReference>
<dbReference type="InterPro" id="IPR003960">
    <property type="entry name" value="ATPase_AAA_CS"/>
</dbReference>
<dbReference type="InterPro" id="IPR036181">
    <property type="entry name" value="MIT_dom_sf"/>
</dbReference>
<dbReference type="PROSITE" id="PS01275">
    <property type="entry name" value="EFP"/>
    <property type="match status" value="1"/>
</dbReference>
<evidence type="ECO:0000259" key="15">
    <source>
        <dbReference type="SMART" id="SM00382"/>
    </source>
</evidence>
<dbReference type="SMART" id="SM00382">
    <property type="entry name" value="AAA"/>
    <property type="match status" value="1"/>
</dbReference>
<feature type="domain" description="AAA+ ATPase" evidence="15">
    <location>
        <begin position="432"/>
        <end position="568"/>
    </location>
</feature>
<dbReference type="GO" id="GO:0016020">
    <property type="term" value="C:membrane"/>
    <property type="evidence" value="ECO:0007669"/>
    <property type="project" value="UniProtKB-SubCell"/>
</dbReference>
<evidence type="ECO:0000313" key="20">
    <source>
        <dbReference type="Proteomes" id="UP000332933"/>
    </source>
</evidence>
<dbReference type="GO" id="GO:0016887">
    <property type="term" value="F:ATP hydrolysis activity"/>
    <property type="evidence" value="ECO:0007669"/>
    <property type="project" value="InterPro"/>
</dbReference>
<evidence type="ECO:0000259" key="16">
    <source>
        <dbReference type="SMART" id="SM00841"/>
    </source>
</evidence>
<keyword evidence="10" id="KW-0413">Isomerase</keyword>
<dbReference type="AlphaFoldDB" id="A0A485LM71"/>
<dbReference type="InterPro" id="IPR003593">
    <property type="entry name" value="AAA+_ATPase"/>
</dbReference>
<dbReference type="Pfam" id="PF08207">
    <property type="entry name" value="EFP_N"/>
    <property type="match status" value="1"/>
</dbReference>
<dbReference type="Gene3D" id="2.40.50.140">
    <property type="entry name" value="Nucleic acid-binding proteins"/>
    <property type="match status" value="2"/>
</dbReference>
<dbReference type="GO" id="GO:0043043">
    <property type="term" value="P:peptide biosynthetic process"/>
    <property type="evidence" value="ECO:0007669"/>
    <property type="project" value="InterPro"/>
</dbReference>
<dbReference type="Pfam" id="PF04212">
    <property type="entry name" value="MIT"/>
    <property type="match status" value="1"/>
</dbReference>
<dbReference type="InterPro" id="IPR001059">
    <property type="entry name" value="Transl_elong_P/YeiP_cen"/>
</dbReference>
<dbReference type="FunFam" id="1.10.8.60:FF:000022">
    <property type="entry name" value="Fidgetin like 1"/>
    <property type="match status" value="1"/>
</dbReference>
<dbReference type="GO" id="GO:0005524">
    <property type="term" value="F:ATP binding"/>
    <property type="evidence" value="ECO:0007669"/>
    <property type="project" value="UniProtKB-KW"/>
</dbReference>
<evidence type="ECO:0000256" key="8">
    <source>
        <dbReference type="ARBA" id="ARBA00022840"/>
    </source>
</evidence>
<protein>
    <recommendedName>
        <fullName evidence="12">microtubule-severing ATPase</fullName>
        <ecNumber evidence="12">5.6.1.1</ecNumber>
    </recommendedName>
</protein>
<dbReference type="Gene3D" id="2.30.30.30">
    <property type="match status" value="1"/>
</dbReference>
<dbReference type="FunFam" id="3.40.50.300:FF:000093">
    <property type="entry name" value="Fidgetin-like 1"/>
    <property type="match status" value="1"/>
</dbReference>
<evidence type="ECO:0000256" key="14">
    <source>
        <dbReference type="SAM" id="Phobius"/>
    </source>
</evidence>
<dbReference type="SUPFAM" id="SSF116846">
    <property type="entry name" value="MIT domain"/>
    <property type="match status" value="1"/>
</dbReference>
<dbReference type="Pfam" id="PF09336">
    <property type="entry name" value="Vps4_C"/>
    <property type="match status" value="1"/>
</dbReference>
<dbReference type="Pfam" id="PF00004">
    <property type="entry name" value="AAA"/>
    <property type="match status" value="1"/>
</dbReference>
<dbReference type="InterPro" id="IPR014722">
    <property type="entry name" value="Rib_uL2_dom2"/>
</dbReference>
<dbReference type="PANTHER" id="PTHR23074">
    <property type="entry name" value="AAA DOMAIN-CONTAINING"/>
    <property type="match status" value="1"/>
</dbReference>
<dbReference type="GO" id="GO:0003746">
    <property type="term" value="F:translation elongation factor activity"/>
    <property type="evidence" value="ECO:0007669"/>
    <property type="project" value="InterPro"/>
</dbReference>
<reference evidence="18" key="2">
    <citation type="submission" date="2019-06" db="EMBL/GenBank/DDBJ databases">
        <title>Genomics analysis of Aphanomyces spp. identifies a new class of oomycete effector associated with host adaptation.</title>
        <authorList>
            <person name="Gaulin E."/>
        </authorList>
    </citation>
    <scope>NUCLEOTIDE SEQUENCE</scope>
    <source>
        <strain evidence="18">CBS 578.67</strain>
    </source>
</reference>
<dbReference type="InterPro" id="IPR013852">
    <property type="entry name" value="Transl_elong_P/YeiP_CS"/>
</dbReference>
<dbReference type="SMART" id="SM00841">
    <property type="entry name" value="Elong-fact-P_C"/>
    <property type="match status" value="1"/>
</dbReference>
<dbReference type="OrthoDB" id="29072at2759"/>
<dbReference type="PROSITE" id="PS00674">
    <property type="entry name" value="AAA"/>
    <property type="match status" value="1"/>
</dbReference>
<dbReference type="EMBL" id="VJMH01007242">
    <property type="protein sequence ID" value="KAF0684809.1"/>
    <property type="molecule type" value="Genomic_DNA"/>
</dbReference>
<evidence type="ECO:0000256" key="13">
    <source>
        <dbReference type="RuleBase" id="RU003651"/>
    </source>
</evidence>
<gene>
    <name evidence="19" type="primary">Aste57867_23235</name>
    <name evidence="18" type="ORF">As57867_023164</name>
    <name evidence="19" type="ORF">ASTE57867_23235</name>
</gene>
<dbReference type="GO" id="GO:0009507">
    <property type="term" value="C:chloroplast"/>
    <property type="evidence" value="ECO:0007669"/>
    <property type="project" value="UniProtKB-SubCell"/>
</dbReference>
<dbReference type="InterPro" id="IPR013185">
    <property type="entry name" value="Transl_elong_KOW-like"/>
</dbReference>
<name>A0A485LM71_9STRA</name>
<evidence type="ECO:0000256" key="2">
    <source>
        <dbReference type="ARBA" id="ARBA00004370"/>
    </source>
</evidence>
<comment type="subcellular location">
    <subcellularLocation>
        <location evidence="2">Membrane</location>
    </subcellularLocation>
    <subcellularLocation>
        <location evidence="1">Plastid</location>
        <location evidence="1">Chloroplast</location>
    </subcellularLocation>
</comment>
<dbReference type="Pfam" id="PF17862">
    <property type="entry name" value="AAA_lid_3"/>
    <property type="match status" value="1"/>
</dbReference>
<sequence>MLRSACTGFAKCVGLPSGLSFATHGRFVHITGNQVRPGVAIELEGKLFRVVKSQSVKPGKGVAYMQAELNEITTGYKINRRFRSSESVKNAPLSKDQPFQFLYKDDNKLVLMEPTTFEQLEVTTDILQDTQLKVLNEGMMVTLQIVEGVPLWMNLPDHVVHVVDKTTGGASGPKEAMLSNGTLVQVPATVEAGDSIKISSETGLFVEKQANQRARSTAVRIKRRGNSRKRMLFGAVIVVGVMFPFSFMRKTSSSTNGTEKDEAPFVVVSLRDLAVRAVAEDERGNYNVAVQLYTELIEKLLLQLKQTGVANEQQELRRKIEGYMSRAEFIKGQPLPQGRYGGAAPSQVRSGATTNATRKYALSSAASTEKRSNARMCENDPMAHKILDQVLDRTPGVSWDDIAGLDTAKQMLHEAIVLPMLRPDLFTGLCAPPKGALLFGPPGTGKTMLAKAVASESKATFFNVTASSLVSKWVGDGEKLVRALFEMARELQPSVIFVDEIDSLLSSRVSGEHDASRRMKNEFLTQLDGVTSTSTDRILVLGATNLPHELDEAAIRRLEKRVYVPLPDAKARAYLIAHLLQPPHRHTLSRSDVDAIVASTDGFSGSDLTALCKEAALGPLRSLGSRIKDAATHDIRGISKMDFDGALTRVRPSVSQATLRQLGEWSARFGGTG</sequence>
<evidence type="ECO:0000259" key="17">
    <source>
        <dbReference type="SMART" id="SM01185"/>
    </source>
</evidence>
<keyword evidence="8 13" id="KW-0067">ATP-binding</keyword>
<keyword evidence="20" id="KW-1185">Reference proteome</keyword>
<dbReference type="Gene3D" id="3.40.50.300">
    <property type="entry name" value="P-loop containing nucleotide triphosphate hydrolases"/>
    <property type="match status" value="1"/>
</dbReference>
<keyword evidence="14" id="KW-1133">Transmembrane helix</keyword>
<dbReference type="SUPFAM" id="SSF50249">
    <property type="entry name" value="Nucleic acid-binding proteins"/>
    <property type="match status" value="1"/>
</dbReference>
<evidence type="ECO:0000256" key="1">
    <source>
        <dbReference type="ARBA" id="ARBA00004229"/>
    </source>
</evidence>
<dbReference type="InterPro" id="IPR050304">
    <property type="entry name" value="MT-severing_AAA_ATPase"/>
</dbReference>
<dbReference type="InterPro" id="IPR027417">
    <property type="entry name" value="P-loop_NTPase"/>
</dbReference>
<accession>A0A485LM71</accession>
<dbReference type="Gene3D" id="1.10.8.60">
    <property type="match status" value="1"/>
</dbReference>
<evidence type="ECO:0000256" key="9">
    <source>
        <dbReference type="ARBA" id="ARBA00023136"/>
    </source>
</evidence>
<dbReference type="Gene3D" id="1.20.58.80">
    <property type="entry name" value="Phosphotransferase system, lactose/cellobiose-type IIA subunit"/>
    <property type="match status" value="1"/>
</dbReference>
<evidence type="ECO:0000313" key="18">
    <source>
        <dbReference type="EMBL" id="KAF0684809.1"/>
    </source>
</evidence>
<keyword evidence="6" id="KW-0493">Microtubule</keyword>
<feature type="domain" description="Elongation factor P C-terminal" evidence="16">
    <location>
        <begin position="159"/>
        <end position="208"/>
    </location>
</feature>
<evidence type="ECO:0000256" key="10">
    <source>
        <dbReference type="ARBA" id="ARBA00023235"/>
    </source>
</evidence>
<dbReference type="InterPro" id="IPR012340">
    <property type="entry name" value="NA-bd_OB-fold"/>
</dbReference>
<dbReference type="EMBL" id="CAADRA010007268">
    <property type="protein sequence ID" value="VFT99880.1"/>
    <property type="molecule type" value="Genomic_DNA"/>
</dbReference>
<dbReference type="GO" id="GO:0005874">
    <property type="term" value="C:microtubule"/>
    <property type="evidence" value="ECO:0007669"/>
    <property type="project" value="UniProtKB-KW"/>
</dbReference>
<dbReference type="CDD" id="cd04470">
    <property type="entry name" value="S1_EF-P_repeat_1"/>
    <property type="match status" value="1"/>
</dbReference>
<dbReference type="InterPro" id="IPR003959">
    <property type="entry name" value="ATPase_AAA_core"/>
</dbReference>
<evidence type="ECO:0000256" key="4">
    <source>
        <dbReference type="ARBA" id="ARBA00022528"/>
    </source>
</evidence>
<organism evidence="19 20">
    <name type="scientific">Aphanomyces stellatus</name>
    <dbReference type="NCBI Taxonomy" id="120398"/>
    <lineage>
        <taxon>Eukaryota</taxon>
        <taxon>Sar</taxon>
        <taxon>Stramenopiles</taxon>
        <taxon>Oomycota</taxon>
        <taxon>Saprolegniomycetes</taxon>
        <taxon>Saprolegniales</taxon>
        <taxon>Verrucalvaceae</taxon>
        <taxon>Aphanomyces</taxon>
    </lineage>
</organism>
<dbReference type="InterPro" id="IPR015365">
    <property type="entry name" value="Elong-fact-P_C"/>
</dbReference>
<comment type="similarity">
    <text evidence="13">Belongs to the AAA ATPase family.</text>
</comment>
<dbReference type="InterPro" id="IPR007330">
    <property type="entry name" value="MIT_dom"/>
</dbReference>
<keyword evidence="5" id="KW-0934">Plastid</keyword>
<reference evidence="19 20" key="1">
    <citation type="submission" date="2019-03" db="EMBL/GenBank/DDBJ databases">
        <authorList>
            <person name="Gaulin E."/>
            <person name="Dumas B."/>
        </authorList>
    </citation>
    <scope>NUCLEOTIDE SEQUENCE [LARGE SCALE GENOMIC DNA]</scope>
    <source>
        <strain evidence="19">CBS 568.67</strain>
    </source>
</reference>
<proteinExistence type="inferred from homology"/>
<dbReference type="CDD" id="cd19509">
    <property type="entry name" value="RecA-like_VPS4-like"/>
    <property type="match status" value="1"/>
</dbReference>
<dbReference type="Proteomes" id="UP000332933">
    <property type="component" value="Unassembled WGS sequence"/>
</dbReference>
<evidence type="ECO:0000256" key="5">
    <source>
        <dbReference type="ARBA" id="ARBA00022640"/>
    </source>
</evidence>